<dbReference type="GO" id="GO:0031966">
    <property type="term" value="C:mitochondrial membrane"/>
    <property type="evidence" value="ECO:0007669"/>
    <property type="project" value="UniProtKB-ARBA"/>
</dbReference>
<organism evidence="20 21">
    <name type="scientific">Phyllotreta striolata</name>
    <name type="common">Striped flea beetle</name>
    <name type="synonym">Crioceris striolata</name>
    <dbReference type="NCBI Taxonomy" id="444603"/>
    <lineage>
        <taxon>Eukaryota</taxon>
        <taxon>Metazoa</taxon>
        <taxon>Ecdysozoa</taxon>
        <taxon>Arthropoda</taxon>
        <taxon>Hexapoda</taxon>
        <taxon>Insecta</taxon>
        <taxon>Pterygota</taxon>
        <taxon>Neoptera</taxon>
        <taxon>Endopterygota</taxon>
        <taxon>Coleoptera</taxon>
        <taxon>Polyphaga</taxon>
        <taxon>Cucujiformia</taxon>
        <taxon>Chrysomeloidea</taxon>
        <taxon>Chrysomelidae</taxon>
        <taxon>Galerucinae</taxon>
        <taxon>Alticini</taxon>
        <taxon>Phyllotreta</taxon>
    </lineage>
</organism>
<comment type="catalytic activity">
    <reaction evidence="11">
        <text>heme b(in) = heme b(out)</text>
        <dbReference type="Rhea" id="RHEA:75443"/>
        <dbReference type="ChEBI" id="CHEBI:60344"/>
    </reaction>
</comment>
<evidence type="ECO:0000256" key="18">
    <source>
        <dbReference type="SAM" id="Phobius"/>
    </source>
</evidence>
<keyword evidence="8 18" id="KW-0472">Membrane</keyword>
<keyword evidence="9" id="KW-0675">Receptor</keyword>
<evidence type="ECO:0000313" key="21">
    <source>
        <dbReference type="Proteomes" id="UP001153712"/>
    </source>
</evidence>
<dbReference type="EMBL" id="OU900094">
    <property type="protein sequence ID" value="CAG9853909.1"/>
    <property type="molecule type" value="Genomic_DNA"/>
</dbReference>
<feature type="transmembrane region" description="Helical" evidence="18">
    <location>
        <begin position="68"/>
        <end position="86"/>
    </location>
</feature>
<dbReference type="PANTHER" id="PTHR10924">
    <property type="entry name" value="MAJOR FACILITATOR SUPERFAMILY PROTEIN-RELATED"/>
    <property type="match status" value="1"/>
</dbReference>
<dbReference type="Proteomes" id="UP001153712">
    <property type="component" value="Chromosome 1"/>
</dbReference>
<evidence type="ECO:0000256" key="11">
    <source>
        <dbReference type="ARBA" id="ARBA00035075"/>
    </source>
</evidence>
<dbReference type="InterPro" id="IPR011701">
    <property type="entry name" value="MFS"/>
</dbReference>
<evidence type="ECO:0000256" key="17">
    <source>
        <dbReference type="ARBA" id="ARBA00080886"/>
    </source>
</evidence>
<evidence type="ECO:0000256" key="7">
    <source>
        <dbReference type="ARBA" id="ARBA00023057"/>
    </source>
</evidence>
<feature type="domain" description="Major facilitator superfamily (MFS) profile" evidence="19">
    <location>
        <begin position="22"/>
        <end position="428"/>
    </location>
</feature>
<feature type="transmembrane region" description="Helical" evidence="18">
    <location>
        <begin position="375"/>
        <end position="397"/>
    </location>
</feature>
<feature type="transmembrane region" description="Helical" evidence="18">
    <location>
        <begin position="285"/>
        <end position="304"/>
    </location>
</feature>
<feature type="transmembrane region" description="Helical" evidence="18">
    <location>
        <begin position="191"/>
        <end position="212"/>
    </location>
</feature>
<dbReference type="SUPFAM" id="SSF103473">
    <property type="entry name" value="MFS general substrate transporter"/>
    <property type="match status" value="1"/>
</dbReference>
<dbReference type="FunFam" id="1.20.1250.20:FF:000184">
    <property type="entry name" value="Feline leukemia virus subgroup C receptor-related protein 1"/>
    <property type="match status" value="1"/>
</dbReference>
<evidence type="ECO:0000256" key="8">
    <source>
        <dbReference type="ARBA" id="ARBA00023136"/>
    </source>
</evidence>
<evidence type="ECO:0000256" key="16">
    <source>
        <dbReference type="ARBA" id="ARBA00068050"/>
    </source>
</evidence>
<dbReference type="CDD" id="cd17398">
    <property type="entry name" value="MFS_FLVCR_like"/>
    <property type="match status" value="1"/>
</dbReference>
<comment type="catalytic activity">
    <reaction evidence="12">
        <text>choline(out) = choline(in)</text>
        <dbReference type="Rhea" id="RHEA:32751"/>
        <dbReference type="ChEBI" id="CHEBI:15354"/>
    </reaction>
</comment>
<dbReference type="AlphaFoldDB" id="A0A9N9TD12"/>
<keyword evidence="10" id="KW-0325">Glycoprotein</keyword>
<gene>
    <name evidence="20" type="ORF">PHYEVI_LOCUS376</name>
</gene>
<comment type="similarity">
    <text evidence="14">Belongs to the major facilitator superfamily. Feline leukemia virus subgroup C receptor (TC 2.A.1.28.1) family.</text>
</comment>
<dbReference type="PANTHER" id="PTHR10924:SF4">
    <property type="entry name" value="GH15861P"/>
    <property type="match status" value="1"/>
</dbReference>
<evidence type="ECO:0000256" key="10">
    <source>
        <dbReference type="ARBA" id="ARBA00023180"/>
    </source>
</evidence>
<dbReference type="InterPro" id="IPR020846">
    <property type="entry name" value="MFS_dom"/>
</dbReference>
<dbReference type="GO" id="GO:0015232">
    <property type="term" value="F:heme transmembrane transporter activity"/>
    <property type="evidence" value="ECO:0007669"/>
    <property type="project" value="UniProtKB-ARBA"/>
</dbReference>
<evidence type="ECO:0000256" key="14">
    <source>
        <dbReference type="ARBA" id="ARBA00046338"/>
    </source>
</evidence>
<feature type="transmembrane region" description="Helical" evidence="18">
    <location>
        <begin position="403"/>
        <end position="422"/>
    </location>
</feature>
<feature type="transmembrane region" description="Helical" evidence="18">
    <location>
        <begin position="25"/>
        <end position="48"/>
    </location>
</feature>
<dbReference type="InterPro" id="IPR036259">
    <property type="entry name" value="MFS_trans_sf"/>
</dbReference>
<feature type="transmembrane region" description="Helical" evidence="18">
    <location>
        <begin position="247"/>
        <end position="265"/>
    </location>
</feature>
<evidence type="ECO:0000256" key="5">
    <source>
        <dbReference type="ARBA" id="ARBA00022692"/>
    </source>
</evidence>
<dbReference type="GO" id="GO:0005886">
    <property type="term" value="C:plasma membrane"/>
    <property type="evidence" value="ECO:0007669"/>
    <property type="project" value="UniProtKB-SubCell"/>
</dbReference>
<keyword evidence="21" id="KW-1185">Reference proteome</keyword>
<dbReference type="Gene3D" id="1.20.1250.20">
    <property type="entry name" value="MFS general substrate transporter like domains"/>
    <property type="match status" value="2"/>
</dbReference>
<sequence length="456" mass="50237">MNSVVEVETKQLPQIEKLQVYGIRWVVLGIFVLYSAANAMQWVQLAIINDVMVSYYGVSSMWVDWTSMIYMFLYVPFVFPASYVLEKLGVRKCVIVGMALTCLGTWVKVAGVDRDRFYVVFIGQSIVGFSQIFILSVPSRLAALWFGPSQVSSACSIGVFGNQLGIASGFLLPPLFVSSTSSFEQQTKQFYTMFISVGIFTTVLLIVILLFFKDKPPTPPSHAALQQNETDSDFVGTLKALMRNKSFIYLLLAYGINVGVFYAISTLLNQIVLRYYPGASVDAGRIGLVIIVAGMLGSIVCGVILDKFHKFKETTLVVYSFSLVGMVIYTFTISKGIVVVYIISAILGFFMTGLLPVGFELATELTYPIPEGTPAGLLNCACNLLGIVFTNLYSVIFNAVNDVWANLVMCFVLLIGIILVVFTSSDLRRQAAQNSANSEYQRLLTEPGTSYVEGEH</sequence>
<dbReference type="GO" id="GO:0043249">
    <property type="term" value="P:erythrocyte maturation"/>
    <property type="evidence" value="ECO:0007669"/>
    <property type="project" value="UniProtKB-KW"/>
</dbReference>
<proteinExistence type="inferred from homology"/>
<feature type="transmembrane region" description="Helical" evidence="18">
    <location>
        <begin position="339"/>
        <end position="363"/>
    </location>
</feature>
<evidence type="ECO:0000256" key="9">
    <source>
        <dbReference type="ARBA" id="ARBA00023170"/>
    </source>
</evidence>
<evidence type="ECO:0000256" key="4">
    <source>
        <dbReference type="ARBA" id="ARBA00022553"/>
    </source>
</evidence>
<dbReference type="GO" id="GO:0020037">
    <property type="term" value="F:heme binding"/>
    <property type="evidence" value="ECO:0007669"/>
    <property type="project" value="TreeGrafter"/>
</dbReference>
<keyword evidence="3" id="KW-1003">Cell membrane</keyword>
<dbReference type="InterPro" id="IPR049680">
    <property type="entry name" value="FLVCR1-2_SLC49-like"/>
</dbReference>
<comment type="subcellular location">
    <subcellularLocation>
        <location evidence="1">Cell membrane</location>
        <topology evidence="1">Multi-pass membrane protein</topology>
    </subcellularLocation>
</comment>
<accession>A0A9N9TD12</accession>
<evidence type="ECO:0000256" key="15">
    <source>
        <dbReference type="ARBA" id="ARBA00060240"/>
    </source>
</evidence>
<evidence type="ECO:0000256" key="1">
    <source>
        <dbReference type="ARBA" id="ARBA00004651"/>
    </source>
</evidence>
<dbReference type="OrthoDB" id="422206at2759"/>
<evidence type="ECO:0000256" key="6">
    <source>
        <dbReference type="ARBA" id="ARBA00022989"/>
    </source>
</evidence>
<dbReference type="PROSITE" id="PS50850">
    <property type="entry name" value="MFS"/>
    <property type="match status" value="1"/>
</dbReference>
<protein>
    <recommendedName>
        <fullName evidence="16">Choline/ethanolamine transporter FLVCR1</fullName>
    </recommendedName>
    <alternativeName>
        <fullName evidence="17">Heme transporter FLVCR1</fullName>
    </alternativeName>
</protein>
<evidence type="ECO:0000256" key="12">
    <source>
        <dbReference type="ARBA" id="ARBA00036811"/>
    </source>
</evidence>
<dbReference type="GO" id="GO:0006783">
    <property type="term" value="P:heme biosynthetic process"/>
    <property type="evidence" value="ECO:0007669"/>
    <property type="project" value="UniProtKB-ARBA"/>
</dbReference>
<evidence type="ECO:0000256" key="2">
    <source>
        <dbReference type="ARBA" id="ARBA00022448"/>
    </source>
</evidence>
<feature type="transmembrane region" description="Helical" evidence="18">
    <location>
        <begin position="117"/>
        <end position="139"/>
    </location>
</feature>
<keyword evidence="2" id="KW-0813">Transport</keyword>
<dbReference type="GO" id="GO:0097037">
    <property type="term" value="P:heme export"/>
    <property type="evidence" value="ECO:0007669"/>
    <property type="project" value="TreeGrafter"/>
</dbReference>
<keyword evidence="4" id="KW-0597">Phosphoprotein</keyword>
<evidence type="ECO:0000256" key="3">
    <source>
        <dbReference type="ARBA" id="ARBA00022475"/>
    </source>
</evidence>
<comment type="catalytic activity">
    <reaction evidence="13">
        <text>ethanolamine(in) = ethanolamine(out)</text>
        <dbReference type="Rhea" id="RHEA:32747"/>
        <dbReference type="ChEBI" id="CHEBI:57603"/>
    </reaction>
</comment>
<dbReference type="Pfam" id="PF07690">
    <property type="entry name" value="MFS_1"/>
    <property type="match status" value="1"/>
</dbReference>
<reference evidence="20" key="1">
    <citation type="submission" date="2022-01" db="EMBL/GenBank/DDBJ databases">
        <authorList>
            <person name="King R."/>
        </authorList>
    </citation>
    <scope>NUCLEOTIDE SEQUENCE</scope>
</reference>
<comment type="function">
    <text evidence="15">Uniporter that mediates the transport of extracellular choline and ethanolamine into cells, thereby playing a key role in phospholipid biosynthesis. Choline and ethanolamine are the precursors of phosphatidylcholine and phosphatidylethanolamine, respectively, the two most abundant phospholipids. Transport is not coupled with proton transport and is exclusively driven by the choline (or ethanolamine) gradient across the plasma membrane. Also acts as a heme b transporter that mediates heme efflux from the cytoplasm to the extracellular compartment.</text>
</comment>
<keyword evidence="5 18" id="KW-0812">Transmembrane</keyword>
<evidence type="ECO:0000259" key="19">
    <source>
        <dbReference type="PROSITE" id="PS50850"/>
    </source>
</evidence>
<keyword evidence="6 18" id="KW-1133">Transmembrane helix</keyword>
<evidence type="ECO:0000256" key="13">
    <source>
        <dbReference type="ARBA" id="ARBA00045087"/>
    </source>
</evidence>
<keyword evidence="7" id="KW-0265">Erythrocyte maturation</keyword>
<name>A0A9N9TD12_PHYSR</name>
<evidence type="ECO:0000313" key="20">
    <source>
        <dbReference type="EMBL" id="CAG9853909.1"/>
    </source>
</evidence>